<dbReference type="Proteomes" id="UP000054859">
    <property type="component" value="Unassembled WGS sequence"/>
</dbReference>
<reference evidence="3 5" key="1">
    <citation type="submission" date="2015-11" db="EMBL/GenBank/DDBJ databases">
        <title>Identification of large and diverse effector repertoires of 38 Legionella species.</title>
        <authorList>
            <person name="Burstein D."/>
            <person name="Amaro F."/>
            <person name="Zusman T."/>
            <person name="Lifshitz Z."/>
            <person name="Cohen O."/>
            <person name="Gilbert J.A."/>
            <person name="Pupko T."/>
            <person name="Shuman H.A."/>
            <person name="Segal G."/>
        </authorList>
    </citation>
    <scope>NUCLEOTIDE SEQUENCE [LARGE SCALE GENOMIC DNA]</scope>
    <source>
        <strain evidence="3 5">1762-AUS-E</strain>
    </source>
</reference>
<evidence type="ECO:0000259" key="2">
    <source>
        <dbReference type="Pfam" id="PF13847"/>
    </source>
</evidence>
<evidence type="ECO:0000313" key="4">
    <source>
        <dbReference type="EMBL" id="VEH84857.1"/>
    </source>
</evidence>
<dbReference type="PATRIC" id="fig|45056.6.peg.953"/>
<accession>A0A0W0R5F3</accession>
<dbReference type="PANTHER" id="PTHR43861:SF3">
    <property type="entry name" value="PUTATIVE (AFU_ORTHOLOGUE AFUA_2G14390)-RELATED"/>
    <property type="match status" value="1"/>
</dbReference>
<keyword evidence="1 3" id="KW-0808">Transferase</keyword>
<reference evidence="4 6" key="2">
    <citation type="submission" date="2018-12" db="EMBL/GenBank/DDBJ databases">
        <authorList>
            <consortium name="Pathogen Informatics"/>
        </authorList>
    </citation>
    <scope>NUCLEOTIDE SEQUENCE [LARGE SCALE GENOMIC DNA]</scope>
    <source>
        <strain evidence="4 6">NCTC12735</strain>
        <plasmid evidence="6">9</plasmid>
    </source>
</reference>
<keyword evidence="3" id="KW-0489">Methyltransferase</keyword>
<dbReference type="CDD" id="cd02440">
    <property type="entry name" value="AdoMet_MTases"/>
    <property type="match status" value="1"/>
</dbReference>
<dbReference type="OrthoDB" id="255821at2"/>
<proteinExistence type="predicted"/>
<keyword evidence="5" id="KW-1185">Reference proteome</keyword>
<evidence type="ECO:0000313" key="3">
    <source>
        <dbReference type="EMBL" id="KTC66261.1"/>
    </source>
</evidence>
<name>A0A0W0R5F3_9GAMM</name>
<feature type="domain" description="Methyltransferase" evidence="2">
    <location>
        <begin position="43"/>
        <end position="159"/>
    </location>
</feature>
<dbReference type="GO" id="GO:0008168">
    <property type="term" value="F:methyltransferase activity"/>
    <property type="evidence" value="ECO:0007669"/>
    <property type="project" value="UniProtKB-KW"/>
</dbReference>
<dbReference type="InterPro" id="IPR029063">
    <property type="entry name" value="SAM-dependent_MTases_sf"/>
</dbReference>
<dbReference type="GO" id="GO:0032259">
    <property type="term" value="P:methylation"/>
    <property type="evidence" value="ECO:0007669"/>
    <property type="project" value="UniProtKB-KW"/>
</dbReference>
<evidence type="ECO:0000313" key="5">
    <source>
        <dbReference type="Proteomes" id="UP000054859"/>
    </source>
</evidence>
<dbReference type="KEGG" id="ladl:NCTC12735_00477"/>
<geneLocation type="plasmid" evidence="4 6">
    <name>9</name>
</geneLocation>
<dbReference type="PANTHER" id="PTHR43861">
    <property type="entry name" value="TRANS-ACONITATE 2-METHYLTRANSFERASE-RELATED"/>
    <property type="match status" value="1"/>
</dbReference>
<dbReference type="EMBL" id="LR134418">
    <property type="protein sequence ID" value="VEH84857.1"/>
    <property type="molecule type" value="Genomic_DNA"/>
</dbReference>
<keyword evidence="4" id="KW-0614">Plasmid</keyword>
<dbReference type="Gene3D" id="3.40.50.150">
    <property type="entry name" value="Vaccinia Virus protein VP39"/>
    <property type="match status" value="1"/>
</dbReference>
<organism evidence="3 5">
    <name type="scientific">Legionella adelaidensis</name>
    <dbReference type="NCBI Taxonomy" id="45056"/>
    <lineage>
        <taxon>Bacteria</taxon>
        <taxon>Pseudomonadati</taxon>
        <taxon>Pseudomonadota</taxon>
        <taxon>Gammaproteobacteria</taxon>
        <taxon>Legionellales</taxon>
        <taxon>Legionellaceae</taxon>
        <taxon>Legionella</taxon>
    </lineage>
</organism>
<dbReference type="EMBL" id="LNKA01000001">
    <property type="protein sequence ID" value="KTC66261.1"/>
    <property type="molecule type" value="Genomic_DNA"/>
</dbReference>
<evidence type="ECO:0000313" key="6">
    <source>
        <dbReference type="Proteomes" id="UP000281170"/>
    </source>
</evidence>
<protein>
    <submittedName>
        <fullName evidence="3 4">Methyltransferase</fullName>
    </submittedName>
</protein>
<dbReference type="STRING" id="45056.Lade_0919"/>
<dbReference type="InterPro" id="IPR025714">
    <property type="entry name" value="Methyltranfer_dom"/>
</dbReference>
<dbReference type="Proteomes" id="UP000281170">
    <property type="component" value="Plasmid 9"/>
</dbReference>
<sequence>MPGSAEKPYIFASASEYEQERLKLLNEVYNPKSQEMLRPWLRPGISILEIGPGNGELGAWMVQTAGKGTQYTAIETSQEAIANVSRLIPEAELINASVANIEDITQLYGRRFDLIYFRWVLAYTSKEQFNTTLAKLYSLLSDTGRLVCEECNVYKVSCIDKQHPDSKTHDPAIEAWLALSRDVDRAFQANFELGKRLKQMLVEVTHNTEKVVVEKFQPALKDPHTKRILFFGMSSARQTLIEQKIREPQEFDALTQQLEALADNEEIDILYVKNTIATVCK</sequence>
<dbReference type="Pfam" id="PF13847">
    <property type="entry name" value="Methyltransf_31"/>
    <property type="match status" value="1"/>
</dbReference>
<gene>
    <name evidence="3" type="ORF">Lade_0919</name>
    <name evidence="4" type="ORF">NCTC12735_00477</name>
</gene>
<dbReference type="SUPFAM" id="SSF53335">
    <property type="entry name" value="S-adenosyl-L-methionine-dependent methyltransferases"/>
    <property type="match status" value="1"/>
</dbReference>
<dbReference type="AlphaFoldDB" id="A0A0W0R5F3"/>
<evidence type="ECO:0000256" key="1">
    <source>
        <dbReference type="ARBA" id="ARBA00022679"/>
    </source>
</evidence>
<dbReference type="RefSeq" id="WP_058461950.1">
    <property type="nucleotide sequence ID" value="NZ_CAAAHS010000002.1"/>
</dbReference>